<dbReference type="InterPro" id="IPR029044">
    <property type="entry name" value="Nucleotide-diphossugar_trans"/>
</dbReference>
<evidence type="ECO:0000313" key="4">
    <source>
        <dbReference type="EMBL" id="KGF43605.1"/>
    </source>
</evidence>
<proteinExistence type="predicted"/>
<dbReference type="OrthoDB" id="1114838at2"/>
<sequence>MVKLSFLIPVYKVEKYIARCIDSILSQKYANIEILLGIDGSPDRSAEVCIAYAQQYNFIYVFNNKNMGAGAERNFLLDRAKGDFVWFVDADDMLPEGAVEKVIEVIEKKPSLEIIAMGFKRFGDLDNYGSLEFATPKEKMISGKEYLLKQPFCGYLWNKVFNRMFLFEHGVKMNPNLVNQEDNLFNLYAILPCEKMLLTSIYGYDYFQGNTLSTLHNRSIESVERNVNDTLLAQKEIQEIIRSISDVELKKRIIELLNLNVAGFLFSMFQARYPIEKIKIALEQLKRMQLYPTRFSFNRRSSIFLCGANIEWIYLCLCRLHGAKRL</sequence>
<dbReference type="SUPFAM" id="SSF53448">
    <property type="entry name" value="Nucleotide-diphospho-sugar transferases"/>
    <property type="match status" value="1"/>
</dbReference>
<evidence type="ECO:0000256" key="1">
    <source>
        <dbReference type="ARBA" id="ARBA00022676"/>
    </source>
</evidence>
<comment type="caution">
    <text evidence="4">The sequence shown here is derived from an EMBL/GenBank/DDBJ whole genome shotgun (WGS) entry which is preliminary data.</text>
</comment>
<accession>A0A096A9G9</accession>
<dbReference type="CDD" id="cd00761">
    <property type="entry name" value="Glyco_tranf_GTA_type"/>
    <property type="match status" value="1"/>
</dbReference>
<organism evidence="4 5">
    <name type="scientific">Prevotella bivia DNF00320</name>
    <dbReference type="NCBI Taxonomy" id="1401068"/>
    <lineage>
        <taxon>Bacteria</taxon>
        <taxon>Pseudomonadati</taxon>
        <taxon>Bacteroidota</taxon>
        <taxon>Bacteroidia</taxon>
        <taxon>Bacteroidales</taxon>
        <taxon>Prevotellaceae</taxon>
        <taxon>Prevotella</taxon>
    </lineage>
</organism>
<keyword evidence="1" id="KW-0328">Glycosyltransferase</keyword>
<dbReference type="AlphaFoldDB" id="A0A096A9G9"/>
<dbReference type="EMBL" id="JRNQ01000073">
    <property type="protein sequence ID" value="KGF43605.1"/>
    <property type="molecule type" value="Genomic_DNA"/>
</dbReference>
<protein>
    <submittedName>
        <fullName evidence="4">Glycosyl transferase family 2</fullName>
    </submittedName>
</protein>
<keyword evidence="2 4" id="KW-0808">Transferase</keyword>
<dbReference type="Proteomes" id="UP000029525">
    <property type="component" value="Unassembled WGS sequence"/>
</dbReference>
<gene>
    <name evidence="4" type="ORF">HMPREF0647_09610</name>
</gene>
<reference evidence="4 5" key="1">
    <citation type="submission" date="2014-07" db="EMBL/GenBank/DDBJ databases">
        <authorList>
            <person name="McCorrison J."/>
            <person name="Sanka R."/>
            <person name="Torralba M."/>
            <person name="Gillis M."/>
            <person name="Haft D.H."/>
            <person name="Methe B."/>
            <person name="Sutton G."/>
            <person name="Nelson K.E."/>
        </authorList>
    </citation>
    <scope>NUCLEOTIDE SEQUENCE [LARGE SCALE GENOMIC DNA]</scope>
    <source>
        <strain evidence="4 5">DNF00320</strain>
    </source>
</reference>
<dbReference type="Pfam" id="PF00535">
    <property type="entry name" value="Glycos_transf_2"/>
    <property type="match status" value="1"/>
</dbReference>
<dbReference type="RefSeq" id="WP_036868240.1">
    <property type="nucleotide sequence ID" value="NZ_JRNQ01000073.1"/>
</dbReference>
<feature type="domain" description="Glycosyltransferase 2-like" evidence="3">
    <location>
        <begin position="5"/>
        <end position="134"/>
    </location>
</feature>
<dbReference type="PANTHER" id="PTHR22916">
    <property type="entry name" value="GLYCOSYLTRANSFERASE"/>
    <property type="match status" value="1"/>
</dbReference>
<dbReference type="GO" id="GO:0016758">
    <property type="term" value="F:hexosyltransferase activity"/>
    <property type="evidence" value="ECO:0007669"/>
    <property type="project" value="UniProtKB-ARBA"/>
</dbReference>
<evidence type="ECO:0000256" key="2">
    <source>
        <dbReference type="ARBA" id="ARBA00022679"/>
    </source>
</evidence>
<evidence type="ECO:0000259" key="3">
    <source>
        <dbReference type="Pfam" id="PF00535"/>
    </source>
</evidence>
<dbReference type="Gene3D" id="3.90.550.10">
    <property type="entry name" value="Spore Coat Polysaccharide Biosynthesis Protein SpsA, Chain A"/>
    <property type="match status" value="1"/>
</dbReference>
<dbReference type="InterPro" id="IPR001173">
    <property type="entry name" value="Glyco_trans_2-like"/>
</dbReference>
<dbReference type="PANTHER" id="PTHR22916:SF51">
    <property type="entry name" value="GLYCOSYLTRANSFERASE EPSH-RELATED"/>
    <property type="match status" value="1"/>
</dbReference>
<name>A0A096A9G9_9BACT</name>
<evidence type="ECO:0000313" key="5">
    <source>
        <dbReference type="Proteomes" id="UP000029525"/>
    </source>
</evidence>